<evidence type="ECO:0000256" key="8">
    <source>
        <dbReference type="SAM" id="Phobius"/>
    </source>
</evidence>
<dbReference type="InterPro" id="IPR037294">
    <property type="entry name" value="ABC_BtuC-like"/>
</dbReference>
<name>A0A370DBG8_9GAMM</name>
<evidence type="ECO:0000256" key="3">
    <source>
        <dbReference type="ARBA" id="ARBA00022448"/>
    </source>
</evidence>
<feature type="transmembrane region" description="Helical" evidence="8">
    <location>
        <begin position="236"/>
        <end position="261"/>
    </location>
</feature>
<dbReference type="GO" id="GO:0033214">
    <property type="term" value="P:siderophore-iron import into cell"/>
    <property type="evidence" value="ECO:0007669"/>
    <property type="project" value="TreeGrafter"/>
</dbReference>
<dbReference type="PANTHER" id="PTHR30472:SF25">
    <property type="entry name" value="ABC TRANSPORTER PERMEASE PROTEIN MJ0876-RELATED"/>
    <property type="match status" value="1"/>
</dbReference>
<keyword evidence="7 8" id="KW-0472">Membrane</keyword>
<dbReference type="CDD" id="cd06550">
    <property type="entry name" value="TM_ABC_iron-siderophores_like"/>
    <property type="match status" value="1"/>
</dbReference>
<evidence type="ECO:0000313" key="10">
    <source>
        <dbReference type="Proteomes" id="UP000254266"/>
    </source>
</evidence>
<dbReference type="Pfam" id="PF01032">
    <property type="entry name" value="FecCD"/>
    <property type="match status" value="1"/>
</dbReference>
<evidence type="ECO:0000256" key="5">
    <source>
        <dbReference type="ARBA" id="ARBA00022692"/>
    </source>
</evidence>
<proteinExistence type="inferred from homology"/>
<dbReference type="PANTHER" id="PTHR30472">
    <property type="entry name" value="FERRIC ENTEROBACTIN TRANSPORT SYSTEM PERMEASE PROTEIN"/>
    <property type="match status" value="1"/>
</dbReference>
<comment type="caution">
    <text evidence="9">The sequence shown here is derived from an EMBL/GenBank/DDBJ whole genome shotgun (WGS) entry which is preliminary data.</text>
</comment>
<dbReference type="AlphaFoldDB" id="A0A370DBG8"/>
<evidence type="ECO:0000256" key="6">
    <source>
        <dbReference type="ARBA" id="ARBA00022989"/>
    </source>
</evidence>
<keyword evidence="6 8" id="KW-1133">Transmembrane helix</keyword>
<keyword evidence="10" id="KW-1185">Reference proteome</keyword>
<feature type="transmembrane region" description="Helical" evidence="8">
    <location>
        <begin position="273"/>
        <end position="291"/>
    </location>
</feature>
<sequence length="332" mass="34996">MRKPLTILFLLILLSIVSFLFALSVGSLSLSFNDILKTLMGDGSDITRTVIYELRLPRAYVAFITGALLSLAGMLMQVLLRNPLADPYILGVSGGASVGAILAIGAGLATGLVSASAFVGALISITLVFGLAHGRGSWNPSRLLLTGVVVASGWGATINFILSVSPDQSLKGMLFWLMGDLSYAHSEQLSNPVLPLVLIIGLALSLIMARSLNVLSRGEMQASVLGISLKPLRLSLFLLASALTAIAVTQAGSIGFVGLIIPHMMRLLISSDHRWLAPACVFAGGSLLLLSDTLARSIIAPQQLPVGVITAFIGVPLFLFLLSRGYKQQEMS</sequence>
<keyword evidence="4" id="KW-1003">Cell membrane</keyword>
<dbReference type="Gene3D" id="1.10.3470.10">
    <property type="entry name" value="ABC transporter involved in vitamin B12 uptake, BtuC"/>
    <property type="match status" value="1"/>
</dbReference>
<feature type="transmembrane region" description="Helical" evidence="8">
    <location>
        <begin position="303"/>
        <end position="322"/>
    </location>
</feature>
<feature type="transmembrane region" description="Helical" evidence="8">
    <location>
        <begin position="143"/>
        <end position="164"/>
    </location>
</feature>
<reference evidence="9 10" key="1">
    <citation type="journal article" date="2018" name="ISME J.">
        <title>Endosymbiont genomes yield clues of tubeworm success.</title>
        <authorList>
            <person name="Li Y."/>
            <person name="Liles M.R."/>
            <person name="Halanych K.M."/>
        </authorList>
    </citation>
    <scope>NUCLEOTIDE SEQUENCE [LARGE SCALE GENOMIC DNA]</scope>
    <source>
        <strain evidence="9">A1464</strain>
    </source>
</reference>
<evidence type="ECO:0000256" key="4">
    <source>
        <dbReference type="ARBA" id="ARBA00022475"/>
    </source>
</evidence>
<evidence type="ECO:0000313" key="9">
    <source>
        <dbReference type="EMBL" id="RDH81724.1"/>
    </source>
</evidence>
<comment type="similarity">
    <text evidence="2">Belongs to the binding-protein-dependent transport system permease family. FecCD subfamily.</text>
</comment>
<feature type="transmembrane region" description="Helical" evidence="8">
    <location>
        <begin position="59"/>
        <end position="80"/>
    </location>
</feature>
<evidence type="ECO:0000256" key="2">
    <source>
        <dbReference type="ARBA" id="ARBA00007935"/>
    </source>
</evidence>
<dbReference type="EMBL" id="QFXC01000013">
    <property type="protein sequence ID" value="RDH81724.1"/>
    <property type="molecule type" value="Genomic_DNA"/>
</dbReference>
<evidence type="ECO:0000256" key="1">
    <source>
        <dbReference type="ARBA" id="ARBA00004651"/>
    </source>
</evidence>
<protein>
    <submittedName>
        <fullName evidence="9">ABC transporter permease</fullName>
    </submittedName>
</protein>
<dbReference type="GO" id="GO:0022857">
    <property type="term" value="F:transmembrane transporter activity"/>
    <property type="evidence" value="ECO:0007669"/>
    <property type="project" value="InterPro"/>
</dbReference>
<dbReference type="GO" id="GO:0005886">
    <property type="term" value="C:plasma membrane"/>
    <property type="evidence" value="ECO:0007669"/>
    <property type="project" value="UniProtKB-SubCell"/>
</dbReference>
<dbReference type="InterPro" id="IPR000522">
    <property type="entry name" value="ABC_transptr_permease_BtuC"/>
</dbReference>
<evidence type="ECO:0000256" key="7">
    <source>
        <dbReference type="ARBA" id="ARBA00023136"/>
    </source>
</evidence>
<feature type="transmembrane region" description="Helical" evidence="8">
    <location>
        <begin position="87"/>
        <end position="106"/>
    </location>
</feature>
<dbReference type="SUPFAM" id="SSF81345">
    <property type="entry name" value="ABC transporter involved in vitamin B12 uptake, BtuC"/>
    <property type="match status" value="1"/>
</dbReference>
<dbReference type="Proteomes" id="UP000254266">
    <property type="component" value="Unassembled WGS sequence"/>
</dbReference>
<comment type="subcellular location">
    <subcellularLocation>
        <location evidence="1">Cell membrane</location>
        <topology evidence="1">Multi-pass membrane protein</topology>
    </subcellularLocation>
</comment>
<feature type="transmembrane region" description="Helical" evidence="8">
    <location>
        <begin position="193"/>
        <end position="215"/>
    </location>
</feature>
<keyword evidence="5 8" id="KW-0812">Transmembrane</keyword>
<organism evidence="9 10">
    <name type="scientific">endosymbiont of Galathealinum brachiosum</name>
    <dbReference type="NCBI Taxonomy" id="2200906"/>
    <lineage>
        <taxon>Bacteria</taxon>
        <taxon>Pseudomonadati</taxon>
        <taxon>Pseudomonadota</taxon>
        <taxon>Gammaproteobacteria</taxon>
        <taxon>sulfur-oxidizing symbionts</taxon>
    </lineage>
</organism>
<gene>
    <name evidence="9" type="ORF">DIZ80_16035</name>
</gene>
<dbReference type="FunFam" id="1.10.3470.10:FF:000001">
    <property type="entry name" value="Vitamin B12 ABC transporter permease BtuC"/>
    <property type="match status" value="1"/>
</dbReference>
<keyword evidence="3" id="KW-0813">Transport</keyword>
<feature type="transmembrane region" description="Helical" evidence="8">
    <location>
        <begin position="112"/>
        <end position="131"/>
    </location>
</feature>
<accession>A0A370DBG8</accession>